<feature type="repeat" description="PPR" evidence="3">
    <location>
        <begin position="436"/>
        <end position="470"/>
    </location>
</feature>
<feature type="domain" description="PROP1-like PPR" evidence="4">
    <location>
        <begin position="606"/>
        <end position="708"/>
    </location>
</feature>
<evidence type="ECO:0000313" key="5">
    <source>
        <dbReference type="EMBL" id="RCI03104.1"/>
    </source>
</evidence>
<sequence>MNGKCSKLHLSGETMEIIQNYLSEFDHSFLQQQKSASKKRIPVHITSSINNQVDSTILLSLHSHLTSGDTAKAWKLFDKSTLSLSQQPIPRATANILLKSLHSDIRVNYPRLSLNFGKLEELYTIRLEKLVGLVKKNYLWDTREFCMLIELYGRLNQVKRAESMLRNIPHYCETPSVEIYNELIAVYVRRFRLENDSVKKRYSSKMETLLQEMTRKGLEPNATSYNLLLAAKIKLQDLRGAERLCAKMTVPPNRMTFNILLNGFLKGGRTLMDKQIADEWMERMIASGITPNLKTFKSVIDGLAEQVKYHARMDEREEMEAVVVSISDLHTMAVQLGNNMDTEMINTLLKCYTAANDISNIEKIVGMLALPEKKSGCGNCGCSKSNQTQEQEVSRKQISPDTYTFNILIKYYLSNKNTDQAFQMYDTMVTMELEPDTTTYGNFISYYTERGEVKEGLRYFEVMQKKGIPTNSYIYNILLSSSIKYAEHAHLITPCLNSMFASGTAMDSVSRNILLSKQTSKESLDTSFENLLDSLDQNLFAVNDNGISSTGNTRTYNTLLQTTGRFYKANRGNFIQSLNSIMSNLDTSNIRPDLMTFALGIRNASYQGNMERAESIYKSMIDSGIKPNTYIFSHLIYGYSHIGKLDKAQDILKNMPSHNIIPKAINYAPLIKAYVESAEYQKAHSLFREMLSKNVAADLVVYTILAEAFLKHPSQESAKTAIDLLEGVEKAGISMDAASLTLLANAYSIDAASKIESAKISMEQEHNLTKSLENHTAKINTIYNLLKEKDWLDSQAVFVLLSAHVRMKNLGAAWAVWNDSLPKRLLHRPHYDALITGLSKDKTWYPIAKLTFEDMTREERLWPGTYTFDTMIWSAYSMGDGEMVKNLWCSPFRKDFESNKPFSLLVRTYYAVVDTMLKSNMLDIAKSAFEEYQTIPSPPDSSTIWNNRIGYLASRLEFKKDVTQ</sequence>
<name>A0A367KLI6_RHIST</name>
<comment type="caution">
    <text evidence="5">The sequence shown here is derived from an EMBL/GenBank/DDBJ whole genome shotgun (WGS) entry which is preliminary data.</text>
</comment>
<dbReference type="Pfam" id="PF17177">
    <property type="entry name" value="PPR_long"/>
    <property type="match status" value="1"/>
</dbReference>
<evidence type="ECO:0000313" key="6">
    <source>
        <dbReference type="Proteomes" id="UP000253551"/>
    </source>
</evidence>
<gene>
    <name evidence="5" type="ORF">CU098_009190</name>
</gene>
<dbReference type="NCBIfam" id="TIGR00756">
    <property type="entry name" value="PPR"/>
    <property type="match status" value="4"/>
</dbReference>
<dbReference type="STRING" id="4846.A0A367KLI6"/>
<dbReference type="InterPro" id="IPR002885">
    <property type="entry name" value="PPR_rpt"/>
</dbReference>
<reference evidence="5 6" key="1">
    <citation type="journal article" date="2018" name="G3 (Bethesda)">
        <title>Phylogenetic and Phylogenomic Definition of Rhizopus Species.</title>
        <authorList>
            <person name="Gryganskyi A.P."/>
            <person name="Golan J."/>
            <person name="Dolatabadi S."/>
            <person name="Mondo S."/>
            <person name="Robb S."/>
            <person name="Idnurm A."/>
            <person name="Muszewska A."/>
            <person name="Steczkiewicz K."/>
            <person name="Masonjones S."/>
            <person name="Liao H.L."/>
            <person name="Gajdeczka M.T."/>
            <person name="Anike F."/>
            <person name="Vuek A."/>
            <person name="Anishchenko I.M."/>
            <person name="Voigt K."/>
            <person name="de Hoog G.S."/>
            <person name="Smith M.E."/>
            <person name="Heitman J."/>
            <person name="Vilgalys R."/>
            <person name="Stajich J.E."/>
        </authorList>
    </citation>
    <scope>NUCLEOTIDE SEQUENCE [LARGE SCALE GENOMIC DNA]</scope>
    <source>
        <strain evidence="5 6">LSU 92-RS-03</strain>
    </source>
</reference>
<dbReference type="Pfam" id="PF13041">
    <property type="entry name" value="PPR_2"/>
    <property type="match status" value="1"/>
</dbReference>
<feature type="repeat" description="PPR" evidence="3">
    <location>
        <begin position="663"/>
        <end position="697"/>
    </location>
</feature>
<dbReference type="Pfam" id="PF13812">
    <property type="entry name" value="PPR_3"/>
    <property type="match status" value="1"/>
</dbReference>
<dbReference type="OrthoDB" id="185373at2759"/>
<comment type="similarity">
    <text evidence="1">Belongs to the PPR family. P subfamily.</text>
</comment>
<evidence type="ECO:0000256" key="1">
    <source>
        <dbReference type="ARBA" id="ARBA00007626"/>
    </source>
</evidence>
<dbReference type="PANTHER" id="PTHR46128:SF124">
    <property type="entry name" value="PENTACOTRIPEPTIDE-REPEAT REGION OF PRORP DOMAIN-CONTAINING PROTEIN"/>
    <property type="match status" value="1"/>
</dbReference>
<dbReference type="EMBL" id="PJQM01001144">
    <property type="protein sequence ID" value="RCI03104.1"/>
    <property type="molecule type" value="Genomic_DNA"/>
</dbReference>
<dbReference type="InterPro" id="IPR011990">
    <property type="entry name" value="TPR-like_helical_dom_sf"/>
</dbReference>
<evidence type="ECO:0000256" key="3">
    <source>
        <dbReference type="PROSITE-ProRule" id="PRU00708"/>
    </source>
</evidence>
<protein>
    <recommendedName>
        <fullName evidence="4">PROP1-like PPR domain-containing protein</fullName>
    </recommendedName>
</protein>
<feature type="repeat" description="PPR" evidence="3">
    <location>
        <begin position="593"/>
        <end position="627"/>
    </location>
</feature>
<dbReference type="PROSITE" id="PS51375">
    <property type="entry name" value="PPR"/>
    <property type="match status" value="6"/>
</dbReference>
<feature type="repeat" description="PPR" evidence="3">
    <location>
        <begin position="628"/>
        <end position="662"/>
    </location>
</feature>
<feature type="repeat" description="PPR" evidence="3">
    <location>
        <begin position="401"/>
        <end position="435"/>
    </location>
</feature>
<dbReference type="PANTHER" id="PTHR46128">
    <property type="entry name" value="MITOCHONDRIAL GROUP I INTRON SPLICING FACTOR CCM1"/>
    <property type="match status" value="1"/>
</dbReference>
<dbReference type="Gene3D" id="1.25.40.10">
    <property type="entry name" value="Tetratricopeptide repeat domain"/>
    <property type="match status" value="5"/>
</dbReference>
<dbReference type="InterPro" id="IPR050872">
    <property type="entry name" value="PPR_P_subfamily"/>
</dbReference>
<keyword evidence="2" id="KW-0677">Repeat</keyword>
<evidence type="ECO:0000259" key="4">
    <source>
        <dbReference type="Pfam" id="PF17177"/>
    </source>
</evidence>
<organism evidence="5 6">
    <name type="scientific">Rhizopus stolonifer</name>
    <name type="common">Rhizopus nigricans</name>
    <dbReference type="NCBI Taxonomy" id="4846"/>
    <lineage>
        <taxon>Eukaryota</taxon>
        <taxon>Fungi</taxon>
        <taxon>Fungi incertae sedis</taxon>
        <taxon>Mucoromycota</taxon>
        <taxon>Mucoromycotina</taxon>
        <taxon>Mucoromycetes</taxon>
        <taxon>Mucorales</taxon>
        <taxon>Mucorineae</taxon>
        <taxon>Rhizopodaceae</taxon>
        <taxon>Rhizopus</taxon>
    </lineage>
</organism>
<dbReference type="AlphaFoldDB" id="A0A367KLI6"/>
<proteinExistence type="inferred from homology"/>
<feature type="repeat" description="PPR" evidence="3">
    <location>
        <begin position="253"/>
        <end position="291"/>
    </location>
</feature>
<dbReference type="InterPro" id="IPR033443">
    <property type="entry name" value="PROP1-like_PPR_dom"/>
</dbReference>
<dbReference type="Proteomes" id="UP000253551">
    <property type="component" value="Unassembled WGS sequence"/>
</dbReference>
<keyword evidence="6" id="KW-1185">Reference proteome</keyword>
<evidence type="ECO:0000256" key="2">
    <source>
        <dbReference type="ARBA" id="ARBA00022737"/>
    </source>
</evidence>
<accession>A0A367KLI6</accession>